<name>A0A5B1CNU8_9BACT</name>
<dbReference type="PROSITE" id="PS00108">
    <property type="entry name" value="PROTEIN_KINASE_ST"/>
    <property type="match status" value="1"/>
</dbReference>
<dbReference type="OrthoDB" id="6111975at2"/>
<evidence type="ECO:0000256" key="4">
    <source>
        <dbReference type="ARBA" id="ARBA00022840"/>
    </source>
</evidence>
<dbReference type="PANTHER" id="PTHR43289:SF6">
    <property type="entry name" value="SERINE_THREONINE-PROTEIN KINASE NEKL-3"/>
    <property type="match status" value="1"/>
</dbReference>
<feature type="compositionally biased region" description="Low complexity" evidence="6">
    <location>
        <begin position="12"/>
        <end position="24"/>
    </location>
</feature>
<evidence type="ECO:0000256" key="5">
    <source>
        <dbReference type="PROSITE-ProRule" id="PRU10141"/>
    </source>
</evidence>
<reference evidence="8 9" key="1">
    <citation type="submission" date="2019-08" db="EMBL/GenBank/DDBJ databases">
        <title>Deep-cultivation of Planctomycetes and their phenomic and genomic characterization uncovers novel biology.</title>
        <authorList>
            <person name="Wiegand S."/>
            <person name="Jogler M."/>
            <person name="Boedeker C."/>
            <person name="Pinto D."/>
            <person name="Vollmers J."/>
            <person name="Rivas-Marin E."/>
            <person name="Kohn T."/>
            <person name="Peeters S.H."/>
            <person name="Heuer A."/>
            <person name="Rast P."/>
            <person name="Oberbeckmann S."/>
            <person name="Bunk B."/>
            <person name="Jeske O."/>
            <person name="Meyerdierks A."/>
            <person name="Storesund J.E."/>
            <person name="Kallscheuer N."/>
            <person name="Luecker S."/>
            <person name="Lage O.M."/>
            <person name="Pohl T."/>
            <person name="Merkel B.J."/>
            <person name="Hornburger P."/>
            <person name="Mueller R.-W."/>
            <person name="Bruemmer F."/>
            <person name="Labrenz M."/>
            <person name="Spormann A.M."/>
            <person name="Op Den Camp H."/>
            <person name="Overmann J."/>
            <person name="Amann R."/>
            <person name="Jetten M.S.M."/>
            <person name="Mascher T."/>
            <person name="Medema M.H."/>
            <person name="Devos D.P."/>
            <person name="Kaster A.-K."/>
            <person name="Ovreas L."/>
            <person name="Rohde M."/>
            <person name="Galperin M.Y."/>
            <person name="Jogler C."/>
        </authorList>
    </citation>
    <scope>NUCLEOTIDE SEQUENCE [LARGE SCALE GENOMIC DNA]</scope>
    <source>
        <strain evidence="8 9">LF1</strain>
    </source>
</reference>
<dbReference type="AlphaFoldDB" id="A0A5B1CNU8"/>
<dbReference type="InterPro" id="IPR017441">
    <property type="entry name" value="Protein_kinase_ATP_BS"/>
</dbReference>
<dbReference type="InterPro" id="IPR011009">
    <property type="entry name" value="Kinase-like_dom_sf"/>
</dbReference>
<protein>
    <submittedName>
        <fullName evidence="8">Serine/threonine-protein kinase StkP</fullName>
        <ecNumber evidence="8">2.7.11.1</ecNumber>
    </submittedName>
</protein>
<evidence type="ECO:0000256" key="1">
    <source>
        <dbReference type="ARBA" id="ARBA00022679"/>
    </source>
</evidence>
<dbReference type="EMBL" id="VRLW01000001">
    <property type="protein sequence ID" value="KAA1262216.1"/>
    <property type="molecule type" value="Genomic_DNA"/>
</dbReference>
<evidence type="ECO:0000313" key="8">
    <source>
        <dbReference type="EMBL" id="KAA1262216.1"/>
    </source>
</evidence>
<dbReference type="CDD" id="cd14014">
    <property type="entry name" value="STKc_PknB_like"/>
    <property type="match status" value="1"/>
</dbReference>
<organism evidence="8 9">
    <name type="scientific">Rubripirellula obstinata</name>
    <dbReference type="NCBI Taxonomy" id="406547"/>
    <lineage>
        <taxon>Bacteria</taxon>
        <taxon>Pseudomonadati</taxon>
        <taxon>Planctomycetota</taxon>
        <taxon>Planctomycetia</taxon>
        <taxon>Pirellulales</taxon>
        <taxon>Pirellulaceae</taxon>
        <taxon>Rubripirellula</taxon>
    </lineage>
</organism>
<keyword evidence="3 8" id="KW-0418">Kinase</keyword>
<keyword evidence="1 8" id="KW-0808">Transferase</keyword>
<dbReference type="RefSeq" id="WP_068266859.1">
    <property type="nucleotide sequence ID" value="NZ_LWSK01000134.1"/>
</dbReference>
<feature type="compositionally biased region" description="Polar residues" evidence="6">
    <location>
        <begin position="1"/>
        <end position="11"/>
    </location>
</feature>
<dbReference type="Pfam" id="PF00069">
    <property type="entry name" value="Pkinase"/>
    <property type="match status" value="1"/>
</dbReference>
<evidence type="ECO:0000313" key="9">
    <source>
        <dbReference type="Proteomes" id="UP000322699"/>
    </source>
</evidence>
<evidence type="ECO:0000259" key="7">
    <source>
        <dbReference type="PROSITE" id="PS50011"/>
    </source>
</evidence>
<dbReference type="InterPro" id="IPR008271">
    <property type="entry name" value="Ser/Thr_kinase_AS"/>
</dbReference>
<dbReference type="PROSITE" id="PS00107">
    <property type="entry name" value="PROTEIN_KINASE_ATP"/>
    <property type="match status" value="1"/>
</dbReference>
<dbReference type="PROSITE" id="PS50011">
    <property type="entry name" value="PROTEIN_KINASE_DOM"/>
    <property type="match status" value="1"/>
</dbReference>
<feature type="region of interest" description="Disordered" evidence="6">
    <location>
        <begin position="1"/>
        <end position="24"/>
    </location>
</feature>
<dbReference type="EC" id="2.7.11.1" evidence="8"/>
<dbReference type="PANTHER" id="PTHR43289">
    <property type="entry name" value="MITOGEN-ACTIVATED PROTEIN KINASE KINASE KINASE 20-RELATED"/>
    <property type="match status" value="1"/>
</dbReference>
<keyword evidence="9" id="KW-1185">Reference proteome</keyword>
<dbReference type="InterPro" id="IPR000719">
    <property type="entry name" value="Prot_kinase_dom"/>
</dbReference>
<dbReference type="GO" id="GO:0004674">
    <property type="term" value="F:protein serine/threonine kinase activity"/>
    <property type="evidence" value="ECO:0007669"/>
    <property type="project" value="UniProtKB-EC"/>
</dbReference>
<evidence type="ECO:0000256" key="3">
    <source>
        <dbReference type="ARBA" id="ARBA00022777"/>
    </source>
</evidence>
<dbReference type="SUPFAM" id="SSF56112">
    <property type="entry name" value="Protein kinase-like (PK-like)"/>
    <property type="match status" value="1"/>
</dbReference>
<dbReference type="Proteomes" id="UP000322699">
    <property type="component" value="Unassembled WGS sequence"/>
</dbReference>
<keyword evidence="2 5" id="KW-0547">Nucleotide-binding</keyword>
<proteinExistence type="predicted"/>
<accession>A0A5B1CNU8</accession>
<comment type="caution">
    <text evidence="8">The sequence shown here is derived from an EMBL/GenBank/DDBJ whole genome shotgun (WGS) entry which is preliminary data.</text>
</comment>
<dbReference type="Gene3D" id="3.30.200.20">
    <property type="entry name" value="Phosphorylase Kinase, domain 1"/>
    <property type="match status" value="1"/>
</dbReference>
<dbReference type="SMART" id="SM00220">
    <property type="entry name" value="S_TKc"/>
    <property type="match status" value="1"/>
</dbReference>
<feature type="domain" description="Protein kinase" evidence="7">
    <location>
        <begin position="37"/>
        <end position="281"/>
    </location>
</feature>
<evidence type="ECO:0000256" key="6">
    <source>
        <dbReference type="SAM" id="MobiDB-lite"/>
    </source>
</evidence>
<dbReference type="Gene3D" id="1.10.510.10">
    <property type="entry name" value="Transferase(Phosphotransferase) domain 1"/>
    <property type="match status" value="1"/>
</dbReference>
<keyword evidence="4 5" id="KW-0067">ATP-binding</keyword>
<dbReference type="GO" id="GO:0005524">
    <property type="term" value="F:ATP binding"/>
    <property type="evidence" value="ECO:0007669"/>
    <property type="project" value="UniProtKB-UniRule"/>
</dbReference>
<feature type="binding site" evidence="5">
    <location>
        <position position="66"/>
    </location>
    <ligand>
        <name>ATP</name>
        <dbReference type="ChEBI" id="CHEBI:30616"/>
    </ligand>
</feature>
<evidence type="ECO:0000256" key="2">
    <source>
        <dbReference type="ARBA" id="ARBA00022741"/>
    </source>
</evidence>
<sequence length="296" mass="33123">MQPSTLPRSEISNSAKTNSAKTNAAKAVRVGSRLGKYRLDRRIGRGGFADVYAATDTLLSIKVALKIPNMRWVTDDLISEFRREAKLTMSLEHPGILPIRDASFIDGNFVIVSPLATRTLDERIKKRMSFETAFEFTAELLDATAHAHSRGVIHCDIKPENVLLFRDPDTNTDTLRLTDFGIAKAAQKTISGSGTGTLGYMAPEQAMGKPSKRSDVFSIGLIAYRMLSSHWPEYPFEWPFPGSAAIRKRVHPSVIAIIQKSVAIKPRERFADAEKMAQAWEKSRLKAFRFARRDRN</sequence>
<gene>
    <name evidence="8" type="primary">stkP_2</name>
    <name evidence="8" type="ORF">LF1_47780</name>
</gene>